<evidence type="ECO:0000313" key="1">
    <source>
        <dbReference type="EMBL" id="KAK6334559.1"/>
    </source>
</evidence>
<name>A0AAV9U6A2_9PEZI</name>
<sequence length="225" mass="24077">MSSDYTITIQNSTGDENQSFRYIAFGFPQPTSAAVGGTGLPVVFFRSQLLNNGDQARFTLSPEVYGFFGNSSQSNTSLTAGANVSLTKQIAVQLGDSTGNGTVLEAKPKESGSGIDFHAVGLTSEEGTFRIVVNNGVPAENQYVVGVARKVDGIYNPTTVFGLNRGQRYTITPVASIYIARDNGTNTDTVVKPENFTVKQQVDLRDGQFRAAATDTSTGFTVRYN</sequence>
<proteinExistence type="predicted"/>
<gene>
    <name evidence="1" type="ORF">TWF730_003773</name>
</gene>
<keyword evidence="2" id="KW-1185">Reference proteome</keyword>
<dbReference type="EMBL" id="JAVHNS010000015">
    <property type="protein sequence ID" value="KAK6334559.1"/>
    <property type="molecule type" value="Genomic_DNA"/>
</dbReference>
<organism evidence="1 2">
    <name type="scientific">Orbilia blumenaviensis</name>
    <dbReference type="NCBI Taxonomy" id="1796055"/>
    <lineage>
        <taxon>Eukaryota</taxon>
        <taxon>Fungi</taxon>
        <taxon>Dikarya</taxon>
        <taxon>Ascomycota</taxon>
        <taxon>Pezizomycotina</taxon>
        <taxon>Orbiliomycetes</taxon>
        <taxon>Orbiliales</taxon>
        <taxon>Orbiliaceae</taxon>
        <taxon>Orbilia</taxon>
    </lineage>
</organism>
<evidence type="ECO:0000313" key="2">
    <source>
        <dbReference type="Proteomes" id="UP001373714"/>
    </source>
</evidence>
<dbReference type="AlphaFoldDB" id="A0AAV9U6A2"/>
<accession>A0AAV9U6A2</accession>
<comment type="caution">
    <text evidence="1">The sequence shown here is derived from an EMBL/GenBank/DDBJ whole genome shotgun (WGS) entry which is preliminary data.</text>
</comment>
<protein>
    <submittedName>
        <fullName evidence="1">Uncharacterized protein</fullName>
    </submittedName>
</protein>
<dbReference type="Proteomes" id="UP001373714">
    <property type="component" value="Unassembled WGS sequence"/>
</dbReference>
<reference evidence="1 2" key="1">
    <citation type="submission" date="2019-10" db="EMBL/GenBank/DDBJ databases">
        <authorList>
            <person name="Palmer J.M."/>
        </authorList>
    </citation>
    <scope>NUCLEOTIDE SEQUENCE [LARGE SCALE GENOMIC DNA]</scope>
    <source>
        <strain evidence="1 2">TWF730</strain>
    </source>
</reference>